<gene>
    <name evidence="1" type="ORF">NIOZUU157_00041</name>
</gene>
<organism evidence="1">
    <name type="scientific">Virus NIOZ-UU157</name>
    <dbReference type="NCBI Taxonomy" id="2763269"/>
    <lineage>
        <taxon>Viruses</taxon>
    </lineage>
</organism>
<dbReference type="EMBL" id="MW030539">
    <property type="protein sequence ID" value="QPI16160.1"/>
    <property type="molecule type" value="Genomic_DNA"/>
</dbReference>
<reference evidence="1" key="1">
    <citation type="submission" date="2020-08" db="EMBL/GenBank/DDBJ databases">
        <title>Bridging the membrane lipid divide: bacteria of the FCB group superphylum have the potential to synthesize archaeal ether lipids.</title>
        <authorList>
            <person name="Villanueva L."/>
            <person name="von Meijenfeldt F.A.B."/>
            <person name="Westbye A.B."/>
            <person name="Yadav S."/>
            <person name="Hopmans E.C."/>
            <person name="Dutilh B.E."/>
            <person name="Sinninghe Damste J.S."/>
        </authorList>
    </citation>
    <scope>NUCLEOTIDE SEQUENCE</scope>
    <source>
        <strain evidence="1">NIOZ-UU157</strain>
    </source>
</reference>
<proteinExistence type="predicted"/>
<sequence length="129" mass="13257">MATINLTSTLNSTGLTSDSIAVNVLRAATVTTGGISRMSTTAVAASKAILLTAANYPNPTVTSSVYVYIKNAGTTTIRLSVLGNTASNAEDEMSLAPGVWTLFPWASTVNITVYQTAAGTAIIEHGVFA</sequence>
<protein>
    <submittedName>
        <fullName evidence="1">Uncharacterized protein</fullName>
    </submittedName>
</protein>
<evidence type="ECO:0000313" key="1">
    <source>
        <dbReference type="EMBL" id="QPI16160.1"/>
    </source>
</evidence>
<accession>A0A7S9STU4</accession>
<name>A0A7S9STU4_9VIRU</name>